<dbReference type="Gene3D" id="1.10.260.40">
    <property type="entry name" value="lambda repressor-like DNA-binding domains"/>
    <property type="match status" value="1"/>
</dbReference>
<dbReference type="InterPro" id="IPR001387">
    <property type="entry name" value="Cro/C1-type_HTH"/>
</dbReference>
<accession>A0A845ST25</accession>
<gene>
    <name evidence="2" type="ORF">FMM72_00420</name>
</gene>
<dbReference type="CDD" id="cd00093">
    <property type="entry name" value="HTH_XRE"/>
    <property type="match status" value="1"/>
</dbReference>
<comment type="caution">
    <text evidence="2">The sequence shown here is derived from an EMBL/GenBank/DDBJ whole genome shotgun (WGS) entry which is preliminary data.</text>
</comment>
<dbReference type="InterPro" id="IPR010982">
    <property type="entry name" value="Lambda_DNA-bd_dom_sf"/>
</dbReference>
<dbReference type="AlphaFoldDB" id="A0A845ST25"/>
<organism evidence="2 3">
    <name type="scientific">Anaerotruncus colihominis</name>
    <dbReference type="NCBI Taxonomy" id="169435"/>
    <lineage>
        <taxon>Bacteria</taxon>
        <taxon>Bacillati</taxon>
        <taxon>Bacillota</taxon>
        <taxon>Clostridia</taxon>
        <taxon>Eubacteriales</taxon>
        <taxon>Oscillospiraceae</taxon>
        <taxon>Anaerotruncus</taxon>
    </lineage>
</organism>
<feature type="domain" description="HTH cro/C1-type" evidence="1">
    <location>
        <begin position="34"/>
        <end position="88"/>
    </location>
</feature>
<dbReference type="Proteomes" id="UP000462501">
    <property type="component" value="Unassembled WGS sequence"/>
</dbReference>
<proteinExistence type="predicted"/>
<dbReference type="PROSITE" id="PS50943">
    <property type="entry name" value="HTH_CROC1"/>
    <property type="match status" value="1"/>
</dbReference>
<dbReference type="SUPFAM" id="SSF47413">
    <property type="entry name" value="lambda repressor-like DNA-binding domains"/>
    <property type="match status" value="1"/>
</dbReference>
<evidence type="ECO:0000259" key="1">
    <source>
        <dbReference type="PROSITE" id="PS50943"/>
    </source>
</evidence>
<evidence type="ECO:0000313" key="2">
    <source>
        <dbReference type="EMBL" id="NDO37723.1"/>
    </source>
</evidence>
<protein>
    <submittedName>
        <fullName evidence="2">Helix-turn-helix transcriptional regulator</fullName>
    </submittedName>
</protein>
<sequence>MTLISFVQISTKVLPKQIEVQYMKNRVSILNLQLASWRKQKHLTQAEIAELLGISLKTYWNYESGRSIPPVSAFLALEQILDVPICTLYESFQDYNAYIPPLNLSVNKE</sequence>
<evidence type="ECO:0000313" key="3">
    <source>
        <dbReference type="Proteomes" id="UP000462501"/>
    </source>
</evidence>
<dbReference type="GO" id="GO:0003677">
    <property type="term" value="F:DNA binding"/>
    <property type="evidence" value="ECO:0007669"/>
    <property type="project" value="InterPro"/>
</dbReference>
<dbReference type="SMART" id="SM00530">
    <property type="entry name" value="HTH_XRE"/>
    <property type="match status" value="1"/>
</dbReference>
<dbReference type="EMBL" id="VIQT01000002">
    <property type="protein sequence ID" value="NDO37723.1"/>
    <property type="molecule type" value="Genomic_DNA"/>
</dbReference>
<reference evidence="2 3" key="1">
    <citation type="submission" date="2019-06" db="EMBL/GenBank/DDBJ databases">
        <title>Draft genome sequences of 15 bacterial species constituting the stable defined intestinal microbiota of the GM15 gnotobiotic mouse model.</title>
        <authorList>
            <person name="Elie C."/>
            <person name="Mathieu A."/>
            <person name="Saliou A."/>
            <person name="Darnaud M."/>
            <person name="Leulier F."/>
            <person name="Tamellini A."/>
        </authorList>
    </citation>
    <scope>NUCLEOTIDE SEQUENCE [LARGE SCALE GENOMIC DNA]</scope>
    <source>
        <strain evidence="2 3">JM4-15</strain>
    </source>
</reference>
<dbReference type="Pfam" id="PF01381">
    <property type="entry name" value="HTH_3"/>
    <property type="match status" value="1"/>
</dbReference>
<name>A0A845ST25_9FIRM</name>